<dbReference type="AlphaFoldDB" id="A0A561TTG0"/>
<keyword evidence="2" id="KW-1185">Reference proteome</keyword>
<protein>
    <submittedName>
        <fullName evidence="1">Uncharacterized protein</fullName>
    </submittedName>
</protein>
<dbReference type="RefSeq" id="WP_145909606.1">
    <property type="nucleotide sequence ID" value="NZ_BAAAMZ010000001.1"/>
</dbReference>
<evidence type="ECO:0000313" key="2">
    <source>
        <dbReference type="Proteomes" id="UP000317940"/>
    </source>
</evidence>
<dbReference type="OrthoDB" id="3812886at2"/>
<dbReference type="EMBL" id="VIWT01000003">
    <property type="protein sequence ID" value="TWF90406.1"/>
    <property type="molecule type" value="Genomic_DNA"/>
</dbReference>
<name>A0A561TTG0_9ACTN</name>
<sequence length="63" mass="6714">MAGFAARSREGAAGALSPCVYWWRRGALVQLSSHARDGGLRIVVDGEFTEALNRLVELPAAVS</sequence>
<comment type="caution">
    <text evidence="1">The sequence shown here is derived from an EMBL/GenBank/DDBJ whole genome shotgun (WGS) entry which is preliminary data.</text>
</comment>
<proteinExistence type="predicted"/>
<dbReference type="Proteomes" id="UP000317940">
    <property type="component" value="Unassembled WGS sequence"/>
</dbReference>
<organism evidence="1 2">
    <name type="scientific">Kitasatospora viridis</name>
    <dbReference type="NCBI Taxonomy" id="281105"/>
    <lineage>
        <taxon>Bacteria</taxon>
        <taxon>Bacillati</taxon>
        <taxon>Actinomycetota</taxon>
        <taxon>Actinomycetes</taxon>
        <taxon>Kitasatosporales</taxon>
        <taxon>Streptomycetaceae</taxon>
        <taxon>Kitasatospora</taxon>
    </lineage>
</organism>
<gene>
    <name evidence="1" type="ORF">FHX73_13450</name>
</gene>
<reference evidence="1 2" key="1">
    <citation type="submission" date="2019-06" db="EMBL/GenBank/DDBJ databases">
        <title>Sequencing the genomes of 1000 actinobacteria strains.</title>
        <authorList>
            <person name="Klenk H.-P."/>
        </authorList>
    </citation>
    <scope>NUCLEOTIDE SEQUENCE [LARGE SCALE GENOMIC DNA]</scope>
    <source>
        <strain evidence="1 2">DSM 44826</strain>
    </source>
</reference>
<evidence type="ECO:0000313" key="1">
    <source>
        <dbReference type="EMBL" id="TWF90406.1"/>
    </source>
</evidence>
<accession>A0A561TTG0</accession>